<gene>
    <name evidence="2" type="ORF">S03H2_14641</name>
</gene>
<feature type="region of interest" description="Disordered" evidence="1">
    <location>
        <begin position="1"/>
        <end position="29"/>
    </location>
</feature>
<reference evidence="2" key="1">
    <citation type="journal article" date="2014" name="Front. Microbiol.">
        <title>High frequency of phylogenetically diverse reductive dehalogenase-homologous genes in deep subseafloor sedimentary metagenomes.</title>
        <authorList>
            <person name="Kawai M."/>
            <person name="Futagami T."/>
            <person name="Toyoda A."/>
            <person name="Takaki Y."/>
            <person name="Nishi S."/>
            <person name="Hori S."/>
            <person name="Arai W."/>
            <person name="Tsubouchi T."/>
            <person name="Morono Y."/>
            <person name="Uchiyama I."/>
            <person name="Ito T."/>
            <person name="Fujiyama A."/>
            <person name="Inagaki F."/>
            <person name="Takami H."/>
        </authorList>
    </citation>
    <scope>NUCLEOTIDE SEQUENCE</scope>
    <source>
        <strain evidence="2">Expedition CK06-06</strain>
    </source>
</reference>
<name>X1HIJ9_9ZZZZ</name>
<evidence type="ECO:0000256" key="1">
    <source>
        <dbReference type="SAM" id="MobiDB-lite"/>
    </source>
</evidence>
<organism evidence="2">
    <name type="scientific">marine sediment metagenome</name>
    <dbReference type="NCBI Taxonomy" id="412755"/>
    <lineage>
        <taxon>unclassified sequences</taxon>
        <taxon>metagenomes</taxon>
        <taxon>ecological metagenomes</taxon>
    </lineage>
</organism>
<evidence type="ECO:0000313" key="2">
    <source>
        <dbReference type="EMBL" id="GAH45128.1"/>
    </source>
</evidence>
<feature type="non-terminal residue" evidence="2">
    <location>
        <position position="1"/>
    </location>
</feature>
<accession>X1HIJ9</accession>
<protein>
    <submittedName>
        <fullName evidence="2">Uncharacterized protein</fullName>
    </submittedName>
</protein>
<sequence length="404" mass="44760">FCVGDEKCDWPNPKKLEEEPRARERPERSDEFNKLAIEKLLENCSFMQHCQDDAATLSEPHWHGMCDILSFLGELGREKAHELSKSYPRYTEAETNQKIDNAKKAADKGIGPYLCSSIQEDINFECPEDCLAKKWNLKSPVILATRLARFGNLPRIIVTNRFLREKTADTIAAVEQANKPPQIFARGGYLVRVSQDEFGSPYIETLTESACRGFIERAANYVRVNDEGKTMPLPAPPLDIVRDFMSLPNRNLPPLLGVTEVPVLRSDGGIVTEPGYDEVTRLYYQPDAGLNMPTVPDNPSQKELETAVALIQEPLLDFPFDSEASRTNALAVLVTPLYRPMIAGLVPLCLIDKPQAGTGAGLLSDVIAIIATGRPAVMMAPPKTDEECEKRLASILLHGQAVVT</sequence>
<feature type="non-terminal residue" evidence="2">
    <location>
        <position position="404"/>
    </location>
</feature>
<dbReference type="AlphaFoldDB" id="X1HIJ9"/>
<comment type="caution">
    <text evidence="2">The sequence shown here is derived from an EMBL/GenBank/DDBJ whole genome shotgun (WGS) entry which is preliminary data.</text>
</comment>
<dbReference type="EMBL" id="BARU01007434">
    <property type="protein sequence ID" value="GAH45128.1"/>
    <property type="molecule type" value="Genomic_DNA"/>
</dbReference>
<proteinExistence type="predicted"/>